<gene>
    <name evidence="2" type="ORF">ACFFGH_20855</name>
</gene>
<sequence>MERRSVVGQAVADHIDTHLVRGEAGRTPDAAWYRTGAPTEHLNGVVWLSGSADAEFVRRLREGFAPTPFLWNAWPELNRGRDDAALLAAGLEFQEEEPLMTMPLDRAPRGETAAVVDVTNDSRIQHWLRVWIGDPSLPDMPDMAAAVRLAGNAARYLLLEQDGVPASCATVVVAGEVGAVENVVTRSDLRRRGLGTTVTVAALQHAHAMGARRAVLTASPDGEGIYRRLGFDPVTTVRRYA</sequence>
<dbReference type="SUPFAM" id="SSF55729">
    <property type="entry name" value="Acyl-CoA N-acyltransferases (Nat)"/>
    <property type="match status" value="1"/>
</dbReference>
<feature type="domain" description="N-acetyltransferase" evidence="1">
    <location>
        <begin position="102"/>
        <end position="241"/>
    </location>
</feature>
<dbReference type="EC" id="2.3.-.-" evidence="2"/>
<dbReference type="Gene3D" id="3.40.630.30">
    <property type="match status" value="1"/>
</dbReference>
<organism evidence="2 3">
    <name type="scientific">Lysobacter korlensis</name>
    <dbReference type="NCBI Taxonomy" id="553636"/>
    <lineage>
        <taxon>Bacteria</taxon>
        <taxon>Pseudomonadati</taxon>
        <taxon>Pseudomonadota</taxon>
        <taxon>Gammaproteobacteria</taxon>
        <taxon>Lysobacterales</taxon>
        <taxon>Lysobacteraceae</taxon>
        <taxon>Lysobacter</taxon>
    </lineage>
</organism>
<dbReference type="Pfam" id="PF00583">
    <property type="entry name" value="Acetyltransf_1"/>
    <property type="match status" value="1"/>
</dbReference>
<proteinExistence type="predicted"/>
<dbReference type="GO" id="GO:0016746">
    <property type="term" value="F:acyltransferase activity"/>
    <property type="evidence" value="ECO:0007669"/>
    <property type="project" value="UniProtKB-KW"/>
</dbReference>
<keyword evidence="2" id="KW-0808">Transferase</keyword>
<dbReference type="InterPro" id="IPR000182">
    <property type="entry name" value="GNAT_dom"/>
</dbReference>
<accession>A0ABV6RV19</accession>
<evidence type="ECO:0000259" key="1">
    <source>
        <dbReference type="PROSITE" id="PS51186"/>
    </source>
</evidence>
<protein>
    <submittedName>
        <fullName evidence="2">GNAT family N-acetyltransferase</fullName>
        <ecNumber evidence="2">2.3.-.-</ecNumber>
    </submittedName>
</protein>
<dbReference type="RefSeq" id="WP_386671897.1">
    <property type="nucleotide sequence ID" value="NZ_JBHLTG010000005.1"/>
</dbReference>
<keyword evidence="2" id="KW-0012">Acyltransferase</keyword>
<evidence type="ECO:0000313" key="3">
    <source>
        <dbReference type="Proteomes" id="UP001589896"/>
    </source>
</evidence>
<name>A0ABV6RV19_9GAMM</name>
<dbReference type="CDD" id="cd04301">
    <property type="entry name" value="NAT_SF"/>
    <property type="match status" value="1"/>
</dbReference>
<dbReference type="EMBL" id="JBHLTG010000005">
    <property type="protein sequence ID" value="MFC0680292.1"/>
    <property type="molecule type" value="Genomic_DNA"/>
</dbReference>
<reference evidence="2 3" key="1">
    <citation type="submission" date="2024-09" db="EMBL/GenBank/DDBJ databases">
        <authorList>
            <person name="Sun Q."/>
            <person name="Mori K."/>
        </authorList>
    </citation>
    <scope>NUCLEOTIDE SEQUENCE [LARGE SCALE GENOMIC DNA]</scope>
    <source>
        <strain evidence="2 3">KCTC 23076</strain>
    </source>
</reference>
<evidence type="ECO:0000313" key="2">
    <source>
        <dbReference type="EMBL" id="MFC0680292.1"/>
    </source>
</evidence>
<dbReference type="InterPro" id="IPR016181">
    <property type="entry name" value="Acyl_CoA_acyltransferase"/>
</dbReference>
<keyword evidence="3" id="KW-1185">Reference proteome</keyword>
<dbReference type="PROSITE" id="PS51186">
    <property type="entry name" value="GNAT"/>
    <property type="match status" value="1"/>
</dbReference>
<dbReference type="Proteomes" id="UP001589896">
    <property type="component" value="Unassembled WGS sequence"/>
</dbReference>
<comment type="caution">
    <text evidence="2">The sequence shown here is derived from an EMBL/GenBank/DDBJ whole genome shotgun (WGS) entry which is preliminary data.</text>
</comment>